<dbReference type="EMBL" id="CM004397">
    <property type="protein sequence ID" value="OAY38139.1"/>
    <property type="molecule type" value="Genomic_DNA"/>
</dbReference>
<sequence>MLVVILFSQNNNEAFCVFIRCMLLLCVSITVRNSCDQCTFQASNHFYSIFCSISDIDPVLDYIAI</sequence>
<gene>
    <name evidence="1" type="ORF">MANES_11G156400</name>
</gene>
<accession>A0A2C9V1N3</accession>
<protein>
    <submittedName>
        <fullName evidence="1">Uncharacterized protein</fullName>
    </submittedName>
</protein>
<proteinExistence type="predicted"/>
<dbReference type="AlphaFoldDB" id="A0A2C9V1N3"/>
<organism evidence="1">
    <name type="scientific">Manihot esculenta</name>
    <name type="common">Cassava</name>
    <name type="synonym">Jatropha manihot</name>
    <dbReference type="NCBI Taxonomy" id="3983"/>
    <lineage>
        <taxon>Eukaryota</taxon>
        <taxon>Viridiplantae</taxon>
        <taxon>Streptophyta</taxon>
        <taxon>Embryophyta</taxon>
        <taxon>Tracheophyta</taxon>
        <taxon>Spermatophyta</taxon>
        <taxon>Magnoliopsida</taxon>
        <taxon>eudicotyledons</taxon>
        <taxon>Gunneridae</taxon>
        <taxon>Pentapetalae</taxon>
        <taxon>rosids</taxon>
        <taxon>fabids</taxon>
        <taxon>Malpighiales</taxon>
        <taxon>Euphorbiaceae</taxon>
        <taxon>Crotonoideae</taxon>
        <taxon>Manihoteae</taxon>
        <taxon>Manihot</taxon>
    </lineage>
</organism>
<evidence type="ECO:0000313" key="1">
    <source>
        <dbReference type="EMBL" id="OAY38139.1"/>
    </source>
</evidence>
<reference evidence="1" key="1">
    <citation type="submission" date="2016-02" db="EMBL/GenBank/DDBJ databases">
        <title>WGS assembly of Manihot esculenta.</title>
        <authorList>
            <person name="Bredeson J.V."/>
            <person name="Prochnik S.E."/>
            <person name="Lyons J.B."/>
            <person name="Schmutz J."/>
            <person name="Grimwood J."/>
            <person name="Vrebalov J."/>
            <person name="Bart R.S."/>
            <person name="Amuge T."/>
            <person name="Ferguson M.E."/>
            <person name="Green R."/>
            <person name="Putnam N."/>
            <person name="Stites J."/>
            <person name="Rounsley S."/>
            <person name="Rokhsar D.S."/>
        </authorList>
    </citation>
    <scope>NUCLEOTIDE SEQUENCE [LARGE SCALE GENOMIC DNA]</scope>
    <source>
        <tissue evidence="1">Leaf</tissue>
    </source>
</reference>
<name>A0A2C9V1N3_MANES</name>